<keyword evidence="3 6" id="KW-1133">Transmembrane helix</keyword>
<evidence type="ECO:0000259" key="7">
    <source>
        <dbReference type="PROSITE" id="PS50076"/>
    </source>
</evidence>
<dbReference type="AlphaFoldDB" id="A0A8S1PIT0"/>
<name>A0A8S1PIT0_9CILI</name>
<dbReference type="OrthoDB" id="10250354at2759"/>
<dbReference type="PROSITE" id="PS50076">
    <property type="entry name" value="DNAJ_2"/>
    <property type="match status" value="1"/>
</dbReference>
<evidence type="ECO:0000313" key="8">
    <source>
        <dbReference type="EMBL" id="CAD8102603.1"/>
    </source>
</evidence>
<dbReference type="InterPro" id="IPR018253">
    <property type="entry name" value="DnaJ_domain_CS"/>
</dbReference>
<dbReference type="CDD" id="cd06257">
    <property type="entry name" value="DnaJ"/>
    <property type="match status" value="1"/>
</dbReference>
<keyword evidence="5" id="KW-0143">Chaperone</keyword>
<keyword evidence="2 6" id="KW-0812">Transmembrane</keyword>
<dbReference type="InterPro" id="IPR001623">
    <property type="entry name" value="DnaJ_domain"/>
</dbReference>
<evidence type="ECO:0000256" key="4">
    <source>
        <dbReference type="ARBA" id="ARBA00023136"/>
    </source>
</evidence>
<dbReference type="InterPro" id="IPR044632">
    <property type="entry name" value="DNAJC25-like"/>
</dbReference>
<evidence type="ECO:0000256" key="5">
    <source>
        <dbReference type="ARBA" id="ARBA00023186"/>
    </source>
</evidence>
<accession>A0A8S1PIT0</accession>
<feature type="transmembrane region" description="Helical" evidence="6">
    <location>
        <begin position="192"/>
        <end position="210"/>
    </location>
</feature>
<comment type="caution">
    <text evidence="8">The sequence shown here is derived from an EMBL/GenBank/DDBJ whole genome shotgun (WGS) entry which is preliminary data.</text>
</comment>
<dbReference type="PANTHER" id="PTHR44176:SF1">
    <property type="entry name" value="DNAJ HOMOLOG SUBFAMILY C MEMBER 25"/>
    <property type="match status" value="1"/>
</dbReference>
<dbReference type="EMBL" id="CAJJDN010000078">
    <property type="protein sequence ID" value="CAD8102603.1"/>
    <property type="molecule type" value="Genomic_DNA"/>
</dbReference>
<reference evidence="8" key="1">
    <citation type="submission" date="2021-01" db="EMBL/GenBank/DDBJ databases">
        <authorList>
            <consortium name="Genoscope - CEA"/>
            <person name="William W."/>
        </authorList>
    </citation>
    <scope>NUCLEOTIDE SEQUENCE</scope>
</reference>
<evidence type="ECO:0000256" key="3">
    <source>
        <dbReference type="ARBA" id="ARBA00022989"/>
    </source>
</evidence>
<sequence>MKYSQIIFFCIVYSCFSYSIKDKFCGDDNCYQLLFLKKGAQLNEIRKQFRELSRTFHPDKNEGNQFQYVKIVQAYEVLSNEETKTAYDEYLENPNRSEFYYHYRYYQHVYHPQTNPYIVVSVATFLLSIIQYVARIGMYKNAIGRVMETTHFKKVVNDRQKGSKLSKEQVIQETLKEVKITGAWSYPKFEEIWIIAILNFIYSIFYRLYFMIKWKYYYKDGKSNIEISKKDQEYKTQLLLGINKSRWETVDKELLIGRQLWISENMKEFNEEQRLRQEEYIQQHSNKYKQYKRFQKKMQ</sequence>
<dbReference type="PANTHER" id="PTHR44176">
    <property type="entry name" value="DNAJ HOMOLOG SUBFAMILY C MEMBER 25"/>
    <property type="match status" value="1"/>
</dbReference>
<evidence type="ECO:0000256" key="6">
    <source>
        <dbReference type="SAM" id="Phobius"/>
    </source>
</evidence>
<dbReference type="Proteomes" id="UP000692954">
    <property type="component" value="Unassembled WGS sequence"/>
</dbReference>
<protein>
    <recommendedName>
        <fullName evidence="7">J domain-containing protein</fullName>
    </recommendedName>
</protein>
<evidence type="ECO:0000256" key="1">
    <source>
        <dbReference type="ARBA" id="ARBA00004370"/>
    </source>
</evidence>
<dbReference type="SMART" id="SM00271">
    <property type="entry name" value="DnaJ"/>
    <property type="match status" value="1"/>
</dbReference>
<dbReference type="GO" id="GO:0006457">
    <property type="term" value="P:protein folding"/>
    <property type="evidence" value="ECO:0007669"/>
    <property type="project" value="InterPro"/>
</dbReference>
<feature type="transmembrane region" description="Helical" evidence="6">
    <location>
        <begin position="114"/>
        <end position="134"/>
    </location>
</feature>
<dbReference type="GO" id="GO:0005789">
    <property type="term" value="C:endoplasmic reticulum membrane"/>
    <property type="evidence" value="ECO:0007669"/>
    <property type="project" value="TreeGrafter"/>
</dbReference>
<evidence type="ECO:0000256" key="2">
    <source>
        <dbReference type="ARBA" id="ARBA00022692"/>
    </source>
</evidence>
<feature type="domain" description="J" evidence="7">
    <location>
        <begin position="29"/>
        <end position="91"/>
    </location>
</feature>
<keyword evidence="4 6" id="KW-0472">Membrane</keyword>
<comment type="subcellular location">
    <subcellularLocation>
        <location evidence="1">Membrane</location>
    </subcellularLocation>
</comment>
<evidence type="ECO:0000313" key="9">
    <source>
        <dbReference type="Proteomes" id="UP000692954"/>
    </source>
</evidence>
<gene>
    <name evidence="8" type="ORF">PSON_ATCC_30995.1.T0780100</name>
</gene>
<dbReference type="PROSITE" id="PS51257">
    <property type="entry name" value="PROKAR_LIPOPROTEIN"/>
    <property type="match status" value="1"/>
</dbReference>
<proteinExistence type="predicted"/>
<dbReference type="PROSITE" id="PS00636">
    <property type="entry name" value="DNAJ_1"/>
    <property type="match status" value="1"/>
</dbReference>
<dbReference type="Pfam" id="PF00226">
    <property type="entry name" value="DnaJ"/>
    <property type="match status" value="1"/>
</dbReference>
<keyword evidence="9" id="KW-1185">Reference proteome</keyword>
<organism evidence="8 9">
    <name type="scientific">Paramecium sonneborni</name>
    <dbReference type="NCBI Taxonomy" id="65129"/>
    <lineage>
        <taxon>Eukaryota</taxon>
        <taxon>Sar</taxon>
        <taxon>Alveolata</taxon>
        <taxon>Ciliophora</taxon>
        <taxon>Intramacronucleata</taxon>
        <taxon>Oligohymenophorea</taxon>
        <taxon>Peniculida</taxon>
        <taxon>Parameciidae</taxon>
        <taxon>Paramecium</taxon>
    </lineage>
</organism>